<dbReference type="EnsemblMetazoa" id="AMEC010558-RA">
    <property type="protein sequence ID" value="AMEC010558-PA"/>
    <property type="gene ID" value="AMEC010558"/>
</dbReference>
<keyword evidence="3" id="KW-1185">Reference proteome</keyword>
<evidence type="ECO:0000313" key="2">
    <source>
        <dbReference type="EnsemblMetazoa" id="AMEC010558-PA"/>
    </source>
</evidence>
<sequence length="116" mass="12941">MTTSCPACGPAARCWSTTASAKRTSHRTCGRWCCSTSASTCSATCFCGAKPSARRVRAISPCTRLLFGNTPERNRVHCVAFGFFLSSFYLFVSYKIYICKICQRNFEGKKAKHRSW</sequence>
<keyword evidence="1" id="KW-0472">Membrane</keyword>
<evidence type="ECO:0000313" key="3">
    <source>
        <dbReference type="Proteomes" id="UP000075902"/>
    </source>
</evidence>
<organism evidence="2 3">
    <name type="scientific">Anopheles melas</name>
    <dbReference type="NCBI Taxonomy" id="34690"/>
    <lineage>
        <taxon>Eukaryota</taxon>
        <taxon>Metazoa</taxon>
        <taxon>Ecdysozoa</taxon>
        <taxon>Arthropoda</taxon>
        <taxon>Hexapoda</taxon>
        <taxon>Insecta</taxon>
        <taxon>Pterygota</taxon>
        <taxon>Neoptera</taxon>
        <taxon>Endopterygota</taxon>
        <taxon>Diptera</taxon>
        <taxon>Nematocera</taxon>
        <taxon>Culicoidea</taxon>
        <taxon>Culicidae</taxon>
        <taxon>Anophelinae</taxon>
        <taxon>Anopheles</taxon>
    </lineage>
</organism>
<accession>A0A182TYE0</accession>
<keyword evidence="1" id="KW-0812">Transmembrane</keyword>
<dbReference type="Proteomes" id="UP000075902">
    <property type="component" value="Unassembled WGS sequence"/>
</dbReference>
<name>A0A182TYE0_9DIPT</name>
<dbReference type="VEuPathDB" id="VectorBase:AMEC010558"/>
<protein>
    <submittedName>
        <fullName evidence="2">Uncharacterized protein</fullName>
    </submittedName>
</protein>
<keyword evidence="1" id="KW-1133">Transmembrane helix</keyword>
<evidence type="ECO:0000256" key="1">
    <source>
        <dbReference type="SAM" id="Phobius"/>
    </source>
</evidence>
<dbReference type="AlphaFoldDB" id="A0A182TYE0"/>
<feature type="transmembrane region" description="Helical" evidence="1">
    <location>
        <begin position="76"/>
        <end position="97"/>
    </location>
</feature>
<proteinExistence type="predicted"/>
<reference evidence="2" key="2">
    <citation type="submission" date="2020-05" db="UniProtKB">
        <authorList>
            <consortium name="EnsemblMetazoa"/>
        </authorList>
    </citation>
    <scope>IDENTIFICATION</scope>
    <source>
        <strain evidence="2">CM1001059</strain>
    </source>
</reference>
<reference evidence="3" key="1">
    <citation type="submission" date="2014-01" db="EMBL/GenBank/DDBJ databases">
        <title>The Genome Sequence of Anopheles melas CM1001059_A (V2).</title>
        <authorList>
            <consortium name="The Broad Institute Genomics Platform"/>
            <person name="Neafsey D.E."/>
            <person name="Besansky N."/>
            <person name="Howell P."/>
            <person name="Walton C."/>
            <person name="Young S.K."/>
            <person name="Zeng Q."/>
            <person name="Gargeya S."/>
            <person name="Fitzgerald M."/>
            <person name="Haas B."/>
            <person name="Abouelleil A."/>
            <person name="Allen A.W."/>
            <person name="Alvarado L."/>
            <person name="Arachchi H.M."/>
            <person name="Berlin A.M."/>
            <person name="Chapman S.B."/>
            <person name="Gainer-Dewar J."/>
            <person name="Goldberg J."/>
            <person name="Griggs A."/>
            <person name="Gujja S."/>
            <person name="Hansen M."/>
            <person name="Howarth C."/>
            <person name="Imamovic A."/>
            <person name="Ireland A."/>
            <person name="Larimer J."/>
            <person name="McCowan C."/>
            <person name="Murphy C."/>
            <person name="Pearson M."/>
            <person name="Poon T.W."/>
            <person name="Priest M."/>
            <person name="Roberts A."/>
            <person name="Saif S."/>
            <person name="Shea T."/>
            <person name="Sisk P."/>
            <person name="Sykes S."/>
            <person name="Wortman J."/>
            <person name="Nusbaum C."/>
            <person name="Birren B."/>
        </authorList>
    </citation>
    <scope>NUCLEOTIDE SEQUENCE [LARGE SCALE GENOMIC DNA]</scope>
    <source>
        <strain evidence="3">CM1001059</strain>
    </source>
</reference>